<feature type="transmembrane region" description="Helical" evidence="6">
    <location>
        <begin position="81"/>
        <end position="101"/>
    </location>
</feature>
<feature type="transmembrane region" description="Helical" evidence="6">
    <location>
        <begin position="135"/>
        <end position="156"/>
    </location>
</feature>
<dbReference type="OMA" id="NVWWRLA"/>
<keyword evidence="3 6" id="KW-1133">Transmembrane helix</keyword>
<dbReference type="OrthoDB" id="2351791at2759"/>
<evidence type="ECO:0000256" key="2">
    <source>
        <dbReference type="ARBA" id="ARBA00022692"/>
    </source>
</evidence>
<feature type="transmembrane region" description="Helical" evidence="6">
    <location>
        <begin position="305"/>
        <end position="326"/>
    </location>
</feature>
<dbReference type="Gene3D" id="1.20.1720.10">
    <property type="entry name" value="Multidrug resistance protein D"/>
    <property type="match status" value="1"/>
</dbReference>
<dbReference type="PANTHER" id="PTHR23501:SF59">
    <property type="entry name" value="MAJOR FACILITATOR SUPERFAMILY (MFS) PROFILE DOMAIN-CONTAINING PROTEIN-RELATED"/>
    <property type="match status" value="1"/>
</dbReference>
<dbReference type="Proteomes" id="UP000054771">
    <property type="component" value="Unassembled WGS sequence"/>
</dbReference>
<evidence type="ECO:0000259" key="7">
    <source>
        <dbReference type="PROSITE" id="PS50850"/>
    </source>
</evidence>
<feature type="transmembrane region" description="Helical" evidence="6">
    <location>
        <begin position="48"/>
        <end position="69"/>
    </location>
</feature>
<dbReference type="SUPFAM" id="SSF103473">
    <property type="entry name" value="MFS general substrate transporter"/>
    <property type="match status" value="1"/>
</dbReference>
<accession>A0A0U5FP41</accession>
<feature type="transmembrane region" description="Helical" evidence="6">
    <location>
        <begin position="395"/>
        <end position="419"/>
    </location>
</feature>
<evidence type="ECO:0000256" key="1">
    <source>
        <dbReference type="ARBA" id="ARBA00004141"/>
    </source>
</evidence>
<dbReference type="Gene3D" id="1.20.1250.20">
    <property type="entry name" value="MFS general substrate transporter like domains"/>
    <property type="match status" value="1"/>
</dbReference>
<feature type="transmembrane region" description="Helical" evidence="6">
    <location>
        <begin position="509"/>
        <end position="528"/>
    </location>
</feature>
<feature type="transmembrane region" description="Helical" evidence="6">
    <location>
        <begin position="108"/>
        <end position="129"/>
    </location>
</feature>
<dbReference type="GO" id="GO:0005886">
    <property type="term" value="C:plasma membrane"/>
    <property type="evidence" value="ECO:0007669"/>
    <property type="project" value="TreeGrafter"/>
</dbReference>
<feature type="transmembrane region" description="Helical" evidence="6">
    <location>
        <begin position="267"/>
        <end position="284"/>
    </location>
</feature>
<comment type="subcellular location">
    <subcellularLocation>
        <location evidence="1">Membrane</location>
        <topology evidence="1">Multi-pass membrane protein</topology>
    </subcellularLocation>
</comment>
<feature type="transmembrane region" description="Helical" evidence="6">
    <location>
        <begin position="338"/>
        <end position="363"/>
    </location>
</feature>
<feature type="transmembrane region" description="Helical" evidence="6">
    <location>
        <begin position="370"/>
        <end position="389"/>
    </location>
</feature>
<feature type="transmembrane region" description="Helical" evidence="6">
    <location>
        <begin position="198"/>
        <end position="222"/>
    </location>
</feature>
<proteinExistence type="predicted"/>
<dbReference type="PANTHER" id="PTHR23501">
    <property type="entry name" value="MAJOR FACILITATOR SUPERFAMILY"/>
    <property type="match status" value="1"/>
</dbReference>
<dbReference type="PROSITE" id="PS50850">
    <property type="entry name" value="MFS"/>
    <property type="match status" value="1"/>
</dbReference>
<keyword evidence="2 6" id="KW-0812">Transmembrane</keyword>
<feature type="transmembrane region" description="Helical" evidence="6">
    <location>
        <begin position="234"/>
        <end position="255"/>
    </location>
</feature>
<organism evidence="8 9">
    <name type="scientific">Aspergillus calidoustus</name>
    <dbReference type="NCBI Taxonomy" id="454130"/>
    <lineage>
        <taxon>Eukaryota</taxon>
        <taxon>Fungi</taxon>
        <taxon>Dikarya</taxon>
        <taxon>Ascomycota</taxon>
        <taxon>Pezizomycotina</taxon>
        <taxon>Eurotiomycetes</taxon>
        <taxon>Eurotiomycetidae</taxon>
        <taxon>Eurotiales</taxon>
        <taxon>Aspergillaceae</taxon>
        <taxon>Aspergillus</taxon>
        <taxon>Aspergillus subgen. Nidulantes</taxon>
    </lineage>
</organism>
<dbReference type="AlphaFoldDB" id="A0A0U5FP41"/>
<keyword evidence="4 6" id="KW-0472">Membrane</keyword>
<dbReference type="Pfam" id="PF07690">
    <property type="entry name" value="MFS_1"/>
    <property type="match status" value="1"/>
</dbReference>
<dbReference type="GO" id="GO:0022857">
    <property type="term" value="F:transmembrane transporter activity"/>
    <property type="evidence" value="ECO:0007669"/>
    <property type="project" value="InterPro"/>
</dbReference>
<feature type="transmembrane region" description="Helical" evidence="6">
    <location>
        <begin position="168"/>
        <end position="192"/>
    </location>
</feature>
<feature type="compositionally biased region" description="Low complexity" evidence="5">
    <location>
        <begin position="1"/>
        <end position="14"/>
    </location>
</feature>
<keyword evidence="9" id="KW-1185">Reference proteome</keyword>
<protein>
    <recommendedName>
        <fullName evidence="7">Major facilitator superfamily (MFS) profile domain-containing protein</fullName>
    </recommendedName>
</protein>
<dbReference type="InterPro" id="IPR020846">
    <property type="entry name" value="MFS_dom"/>
</dbReference>
<reference evidence="9" key="1">
    <citation type="journal article" date="2016" name="Genome Announc.">
        <title>Draft genome sequences of fungus Aspergillus calidoustus.</title>
        <authorList>
            <person name="Horn F."/>
            <person name="Linde J."/>
            <person name="Mattern D.J."/>
            <person name="Walther G."/>
            <person name="Guthke R."/>
            <person name="Scherlach K."/>
            <person name="Martin K."/>
            <person name="Brakhage A.A."/>
            <person name="Petzke L."/>
            <person name="Valiante V."/>
        </authorList>
    </citation>
    <scope>NUCLEOTIDE SEQUENCE [LARGE SCALE GENOMIC DNA]</scope>
    <source>
        <strain evidence="9">SF006504</strain>
    </source>
</reference>
<evidence type="ECO:0000256" key="6">
    <source>
        <dbReference type="SAM" id="Phobius"/>
    </source>
</evidence>
<gene>
    <name evidence="8" type="ORF">ASPCAL00635</name>
</gene>
<evidence type="ECO:0000256" key="4">
    <source>
        <dbReference type="ARBA" id="ARBA00023136"/>
    </source>
</evidence>
<dbReference type="EMBL" id="CDMC01000001">
    <property type="protein sequence ID" value="CEL01043.1"/>
    <property type="molecule type" value="Genomic_DNA"/>
</dbReference>
<dbReference type="InterPro" id="IPR036259">
    <property type="entry name" value="MFS_trans_sf"/>
</dbReference>
<evidence type="ECO:0000256" key="3">
    <source>
        <dbReference type="ARBA" id="ARBA00022989"/>
    </source>
</evidence>
<sequence>MSSGLQQQPSLSGQSEKKPDQNGDPGLDDDGAITFNPGVPFYMAFSSLVVLAMMVSLDGTSVSVALPLIAESLRGSAIEAFWTGTSFLLSSAVFQPPLAALSHIFGRMPVLTVCIIFFLVGVIVSSVASTFAPMLVGRTVQGVGGGGIILMSDIIITDLVPMRLRGTYFGIIGGVWALGSVTGPVIGGALASQASWRWIFWILIPFAATSLVIVPLFMKLNLVKGTIAEKLRRIDWLGTVWFIAATTSFLIPVSWGGVQYPWDSWRTLVPLIVGVVGFAGFIVYENYVPPEPTFRLHLLRSYNMAYSLYATLINAMIVYGLIYFLPLYFEATKGYNPIITGVALFPATLTVAPASIISGAIITKTGDFKIITCIAWIITTLGLGVMILLDVDTTIPQWIFLTLCTGIGLGILYTSLAFVNQAASDDTSMAFAVSFFIFARLIGQCIGVAICGVIFQNQMRANLLAIPSLADQADEYSRDASRLVTELREMGDPVKKAHLISAYAGSLQIAWAVMCALSGSAMIGSFFVRKISLDRALKTEQGLREKKEPTADRLGTSSP</sequence>
<feature type="region of interest" description="Disordered" evidence="5">
    <location>
        <begin position="1"/>
        <end position="29"/>
    </location>
</feature>
<dbReference type="PRINTS" id="PR01036">
    <property type="entry name" value="TCRTETB"/>
</dbReference>
<evidence type="ECO:0000313" key="9">
    <source>
        <dbReference type="Proteomes" id="UP000054771"/>
    </source>
</evidence>
<feature type="transmembrane region" description="Helical" evidence="6">
    <location>
        <begin position="431"/>
        <end position="455"/>
    </location>
</feature>
<dbReference type="InterPro" id="IPR011701">
    <property type="entry name" value="MFS"/>
</dbReference>
<evidence type="ECO:0000256" key="5">
    <source>
        <dbReference type="SAM" id="MobiDB-lite"/>
    </source>
</evidence>
<name>A0A0U5FP41_ASPCI</name>
<evidence type="ECO:0000313" key="8">
    <source>
        <dbReference type="EMBL" id="CEL01043.1"/>
    </source>
</evidence>
<feature type="domain" description="Major facilitator superfamily (MFS) profile" evidence="7">
    <location>
        <begin position="44"/>
        <end position="533"/>
    </location>
</feature>